<dbReference type="InterPro" id="IPR036388">
    <property type="entry name" value="WH-like_DNA-bd_sf"/>
</dbReference>
<dbReference type="InterPro" id="IPR000835">
    <property type="entry name" value="HTH_MarR-typ"/>
</dbReference>
<dbReference type="GO" id="GO:0003700">
    <property type="term" value="F:DNA-binding transcription factor activity"/>
    <property type="evidence" value="ECO:0007669"/>
    <property type="project" value="InterPro"/>
</dbReference>
<keyword evidence="2 5" id="KW-0238">DNA-binding</keyword>
<dbReference type="PANTHER" id="PTHR42756">
    <property type="entry name" value="TRANSCRIPTIONAL REGULATOR, MARR"/>
    <property type="match status" value="1"/>
</dbReference>
<dbReference type="Pfam" id="PF12802">
    <property type="entry name" value="MarR_2"/>
    <property type="match status" value="1"/>
</dbReference>
<evidence type="ECO:0000256" key="2">
    <source>
        <dbReference type="ARBA" id="ARBA00023125"/>
    </source>
</evidence>
<protein>
    <submittedName>
        <fullName evidence="5">DNA-binding transcriptional regulator, MarR family</fullName>
    </submittedName>
</protein>
<dbReference type="EMBL" id="CACVAV010000128">
    <property type="protein sequence ID" value="CAA6808358.1"/>
    <property type="molecule type" value="Genomic_DNA"/>
</dbReference>
<dbReference type="Gene3D" id="1.10.10.10">
    <property type="entry name" value="Winged helix-like DNA-binding domain superfamily/Winged helix DNA-binding domain"/>
    <property type="match status" value="1"/>
</dbReference>
<dbReference type="SUPFAM" id="SSF46785">
    <property type="entry name" value="Winged helix' DNA-binding domain"/>
    <property type="match status" value="1"/>
</dbReference>
<keyword evidence="3" id="KW-0804">Transcription</keyword>
<evidence type="ECO:0000259" key="4">
    <source>
        <dbReference type="PROSITE" id="PS50995"/>
    </source>
</evidence>
<accession>A0A6S6SYW7</accession>
<dbReference type="InterPro" id="IPR036390">
    <property type="entry name" value="WH_DNA-bd_sf"/>
</dbReference>
<keyword evidence="1" id="KW-0805">Transcription regulation</keyword>
<gene>
    <name evidence="5" type="ORF">HELGO_WM83831</name>
</gene>
<evidence type="ECO:0000256" key="1">
    <source>
        <dbReference type="ARBA" id="ARBA00023015"/>
    </source>
</evidence>
<evidence type="ECO:0000256" key="3">
    <source>
        <dbReference type="ARBA" id="ARBA00023163"/>
    </source>
</evidence>
<dbReference type="GO" id="GO:0003677">
    <property type="term" value="F:DNA binding"/>
    <property type="evidence" value="ECO:0007669"/>
    <property type="project" value="UniProtKB-KW"/>
</dbReference>
<proteinExistence type="predicted"/>
<feature type="domain" description="HTH marR-type" evidence="4">
    <location>
        <begin position="40"/>
        <end position="133"/>
    </location>
</feature>
<organism evidence="5">
    <name type="scientific">uncultured Thiotrichaceae bacterium</name>
    <dbReference type="NCBI Taxonomy" id="298394"/>
    <lineage>
        <taxon>Bacteria</taxon>
        <taxon>Pseudomonadati</taxon>
        <taxon>Pseudomonadota</taxon>
        <taxon>Gammaproteobacteria</taxon>
        <taxon>Thiotrichales</taxon>
        <taxon>Thiotrichaceae</taxon>
        <taxon>environmental samples</taxon>
    </lineage>
</organism>
<dbReference type="AlphaFoldDB" id="A0A6S6SYW7"/>
<sequence>MVDCSFRRLLGLFSGNIDRDYLQEALDPIFNRPMNKLQLDDFLPYHLVMSADLISRSLSRVYARHGLTIPEWRILIQLQANESLTPSEIGYLAKMEKARISRALVLMDKKDLIIRKQDESDKRVSHIMLSGKG</sequence>
<dbReference type="PANTHER" id="PTHR42756:SF1">
    <property type="entry name" value="TRANSCRIPTIONAL REPRESSOR OF EMRAB OPERON"/>
    <property type="match status" value="1"/>
</dbReference>
<name>A0A6S6SYW7_9GAMM</name>
<evidence type="ECO:0000313" key="5">
    <source>
        <dbReference type="EMBL" id="CAA6808358.1"/>
    </source>
</evidence>
<feature type="non-terminal residue" evidence="5">
    <location>
        <position position="133"/>
    </location>
</feature>
<dbReference type="PROSITE" id="PS50995">
    <property type="entry name" value="HTH_MARR_2"/>
    <property type="match status" value="1"/>
</dbReference>
<reference evidence="5" key="1">
    <citation type="submission" date="2020-01" db="EMBL/GenBank/DDBJ databases">
        <authorList>
            <person name="Meier V. D."/>
            <person name="Meier V D."/>
        </authorList>
    </citation>
    <scope>NUCLEOTIDE SEQUENCE</scope>
    <source>
        <strain evidence="5">HLG_WM_MAG_08</strain>
    </source>
</reference>